<keyword evidence="1" id="KW-0472">Membrane</keyword>
<sequence>MNRINALRVLLVLIGIAFMVKGAYFFTRQQYDQLLFLSCGVAWAVWITNAVFKNWNLPAPFAYNQGENQIGRVTYCIVVVGIFFFVIFS</sequence>
<feature type="transmembrane region" description="Helical" evidence="1">
    <location>
        <begin position="34"/>
        <end position="52"/>
    </location>
</feature>
<dbReference type="EMBL" id="WINI01000001">
    <property type="protein sequence ID" value="MQQ99818.1"/>
    <property type="molecule type" value="Genomic_DNA"/>
</dbReference>
<dbReference type="RefSeq" id="WP_153233355.1">
    <property type="nucleotide sequence ID" value="NZ_WINI01000001.1"/>
</dbReference>
<dbReference type="Proteomes" id="UP000451565">
    <property type="component" value="Unassembled WGS sequence"/>
</dbReference>
<dbReference type="AlphaFoldDB" id="A0A843YJ60"/>
<evidence type="ECO:0000313" key="2">
    <source>
        <dbReference type="EMBL" id="MQQ99818.1"/>
    </source>
</evidence>
<reference evidence="2 3" key="1">
    <citation type="submission" date="2019-10" db="EMBL/GenBank/DDBJ databases">
        <title>Glaciimonas soli sp. nov., a psychrophilic bacterium isolated from the forest soil of a high elevation mountain in Taiwan.</title>
        <authorList>
            <person name="Wang L.-T."/>
            <person name="Shieh W.Y."/>
        </authorList>
    </citation>
    <scope>NUCLEOTIDE SEQUENCE [LARGE SCALE GENOMIC DNA]</scope>
    <source>
        <strain evidence="2 3">GS1</strain>
    </source>
</reference>
<keyword evidence="3" id="KW-1185">Reference proteome</keyword>
<proteinExistence type="predicted"/>
<protein>
    <submittedName>
        <fullName evidence="2">Uncharacterized protein</fullName>
    </submittedName>
</protein>
<organism evidence="2 3">
    <name type="scientific">Glaciimonas soli</name>
    <dbReference type="NCBI Taxonomy" id="2590999"/>
    <lineage>
        <taxon>Bacteria</taxon>
        <taxon>Pseudomonadati</taxon>
        <taxon>Pseudomonadota</taxon>
        <taxon>Betaproteobacteria</taxon>
        <taxon>Burkholderiales</taxon>
        <taxon>Oxalobacteraceae</taxon>
        <taxon>Glaciimonas</taxon>
    </lineage>
</organism>
<evidence type="ECO:0000313" key="3">
    <source>
        <dbReference type="Proteomes" id="UP000451565"/>
    </source>
</evidence>
<evidence type="ECO:0000256" key="1">
    <source>
        <dbReference type="SAM" id="Phobius"/>
    </source>
</evidence>
<gene>
    <name evidence="2" type="ORF">GEV47_03850</name>
</gene>
<name>A0A843YJ60_9BURK</name>
<keyword evidence="1" id="KW-1133">Transmembrane helix</keyword>
<keyword evidence="1" id="KW-0812">Transmembrane</keyword>
<comment type="caution">
    <text evidence="2">The sequence shown here is derived from an EMBL/GenBank/DDBJ whole genome shotgun (WGS) entry which is preliminary data.</text>
</comment>
<feature type="transmembrane region" description="Helical" evidence="1">
    <location>
        <begin position="72"/>
        <end position="88"/>
    </location>
</feature>
<dbReference type="OrthoDB" id="9912884at2"/>
<accession>A0A843YJ60</accession>
<feature type="transmembrane region" description="Helical" evidence="1">
    <location>
        <begin position="6"/>
        <end position="27"/>
    </location>
</feature>